<dbReference type="EMBL" id="CP062222">
    <property type="protein sequence ID" value="QTC92207.1"/>
    <property type="molecule type" value="Genomic_DNA"/>
</dbReference>
<dbReference type="SUPFAM" id="SSF52402">
    <property type="entry name" value="Adenine nucleotide alpha hydrolases-like"/>
    <property type="match status" value="2"/>
</dbReference>
<feature type="domain" description="UspA" evidence="2">
    <location>
        <begin position="3"/>
        <end position="144"/>
    </location>
</feature>
<name>A0A975C3I6_9CAUL</name>
<dbReference type="KEGG" id="bgoe:IFJ75_04695"/>
<dbReference type="Pfam" id="PF00582">
    <property type="entry name" value="Usp"/>
    <property type="match status" value="2"/>
</dbReference>
<evidence type="ECO:0000313" key="3">
    <source>
        <dbReference type="EMBL" id="QTC92207.1"/>
    </source>
</evidence>
<dbReference type="Gene3D" id="3.40.50.12370">
    <property type="match status" value="1"/>
</dbReference>
<protein>
    <submittedName>
        <fullName evidence="3">Universal stress protein</fullName>
    </submittedName>
</protein>
<organism evidence="3 4">
    <name type="scientific">Brevundimonas goettingensis</name>
    <dbReference type="NCBI Taxonomy" id="2774190"/>
    <lineage>
        <taxon>Bacteria</taxon>
        <taxon>Pseudomonadati</taxon>
        <taxon>Pseudomonadota</taxon>
        <taxon>Alphaproteobacteria</taxon>
        <taxon>Caulobacterales</taxon>
        <taxon>Caulobacteraceae</taxon>
        <taxon>Brevundimonas</taxon>
    </lineage>
</organism>
<dbReference type="RefSeq" id="WP_207931486.1">
    <property type="nucleotide sequence ID" value="NZ_CP062222.1"/>
</dbReference>
<evidence type="ECO:0000259" key="2">
    <source>
        <dbReference type="Pfam" id="PF00582"/>
    </source>
</evidence>
<comment type="similarity">
    <text evidence="1">Belongs to the universal stress protein A family.</text>
</comment>
<dbReference type="AlphaFoldDB" id="A0A975C3I6"/>
<dbReference type="CDD" id="cd00293">
    <property type="entry name" value="USP-like"/>
    <property type="match status" value="1"/>
</dbReference>
<evidence type="ECO:0000256" key="1">
    <source>
        <dbReference type="ARBA" id="ARBA00008791"/>
    </source>
</evidence>
<sequence length="276" mass="28794">MTYKTLLVAVDCGSDSDTRVSLACDLASGMDAHLIGACAVSLSIPPMDDPYTGGAMVGEALTLFRDLAEADLRAALTRFHTSVGGRRNQTEWRGRLGLPADLIVHEARAADLVILGRRPAKAVAGGVDPADVLMAAGRPVLVVPPQPERDPTGWPAVLAWKDSREAQRAAAAALPLLRHASMVHVVEIHDGDAEAPAARTADVAAWLGRHGIAAEAHTRVTGTGGVARNIQDFAADRGAGLIVAGGYGHARLREWALGGVTHELLASSSVCVLLSH</sequence>
<dbReference type="PANTHER" id="PTHR46268:SF15">
    <property type="entry name" value="UNIVERSAL STRESS PROTEIN HP_0031"/>
    <property type="match status" value="1"/>
</dbReference>
<evidence type="ECO:0000313" key="4">
    <source>
        <dbReference type="Proteomes" id="UP000663918"/>
    </source>
</evidence>
<dbReference type="PANTHER" id="PTHR46268">
    <property type="entry name" value="STRESS RESPONSE PROTEIN NHAX"/>
    <property type="match status" value="1"/>
</dbReference>
<reference evidence="3" key="1">
    <citation type="submission" date="2020-09" db="EMBL/GenBank/DDBJ databases">
        <title>Brevundimonas sp. LVF2 isolated from a puddle in Goettingen, Germany.</title>
        <authorList>
            <person name="Friedrich I."/>
            <person name="Klassen A."/>
            <person name="Hannes N."/>
            <person name="Schneider D."/>
            <person name="Hertel R."/>
            <person name="Daniel R."/>
        </authorList>
    </citation>
    <scope>NUCLEOTIDE SEQUENCE</scope>
    <source>
        <strain evidence="3">LVF2</strain>
    </source>
</reference>
<feature type="domain" description="UspA" evidence="2">
    <location>
        <begin position="159"/>
        <end position="274"/>
    </location>
</feature>
<accession>A0A975C3I6</accession>
<dbReference type="InterPro" id="IPR006016">
    <property type="entry name" value="UspA"/>
</dbReference>
<gene>
    <name evidence="3" type="ORF">IFJ75_04695</name>
</gene>
<dbReference type="Proteomes" id="UP000663918">
    <property type="component" value="Chromosome"/>
</dbReference>
<keyword evidence="4" id="KW-1185">Reference proteome</keyword>
<proteinExistence type="inferred from homology"/>